<accession>A0A4T0WWC5</accession>
<evidence type="ECO:0000259" key="9">
    <source>
        <dbReference type="Pfam" id="PF09811"/>
    </source>
</evidence>
<proteinExistence type="inferred from homology"/>
<keyword evidence="11" id="KW-1185">Reference proteome</keyword>
<protein>
    <recommendedName>
        <fullName evidence="5">Protein YAE1</fullName>
    </recommendedName>
    <alternativeName>
        <fullName evidence="4">Protein yae1</fullName>
    </alternativeName>
</protein>
<keyword evidence="7" id="KW-0539">Nucleus</keyword>
<dbReference type="Proteomes" id="UP000307173">
    <property type="component" value="Unassembled WGS sequence"/>
</dbReference>
<comment type="subcellular location">
    <subcellularLocation>
        <location evidence="2">Cytoplasm</location>
    </subcellularLocation>
    <subcellularLocation>
        <location evidence="1">Nucleus</location>
    </subcellularLocation>
</comment>
<organism evidence="10 11">
    <name type="scientific">Pichia inconspicua</name>
    <dbReference type="NCBI Taxonomy" id="52247"/>
    <lineage>
        <taxon>Eukaryota</taxon>
        <taxon>Fungi</taxon>
        <taxon>Dikarya</taxon>
        <taxon>Ascomycota</taxon>
        <taxon>Saccharomycotina</taxon>
        <taxon>Pichiomycetes</taxon>
        <taxon>Pichiales</taxon>
        <taxon>Pichiaceae</taxon>
        <taxon>Pichia</taxon>
    </lineage>
</organism>
<evidence type="ECO:0000256" key="8">
    <source>
        <dbReference type="SAM" id="MobiDB-lite"/>
    </source>
</evidence>
<dbReference type="AlphaFoldDB" id="A0A4T0WWC5"/>
<comment type="caution">
    <text evidence="10">The sequence shown here is derived from an EMBL/GenBank/DDBJ whole genome shotgun (WGS) entry which is preliminary data.</text>
</comment>
<dbReference type="PANTHER" id="PTHR18829:SF0">
    <property type="entry name" value="PROTEIN YAE1 HOMOLOG"/>
    <property type="match status" value="1"/>
</dbReference>
<dbReference type="InterPro" id="IPR038881">
    <property type="entry name" value="Yae1-like"/>
</dbReference>
<evidence type="ECO:0000256" key="2">
    <source>
        <dbReference type="ARBA" id="ARBA00004496"/>
    </source>
</evidence>
<evidence type="ECO:0000256" key="4">
    <source>
        <dbReference type="ARBA" id="ARBA00017286"/>
    </source>
</evidence>
<reference evidence="10 11" key="1">
    <citation type="journal article" date="2019" name="Front. Genet.">
        <title>Whole-Genome Sequencing of the Opportunistic Yeast Pathogen Candida inconspicua Uncovers Its Hybrid Origin.</title>
        <authorList>
            <person name="Mixao V."/>
            <person name="Hansen A.P."/>
            <person name="Saus E."/>
            <person name="Boekhout T."/>
            <person name="Lass-Florl C."/>
            <person name="Gabaldon T."/>
        </authorList>
    </citation>
    <scope>NUCLEOTIDE SEQUENCE [LARGE SCALE GENOMIC DNA]</scope>
    <source>
        <strain evidence="10 11">CBS 180</strain>
    </source>
</reference>
<dbReference type="GO" id="GO:0005634">
    <property type="term" value="C:nucleus"/>
    <property type="evidence" value="ECO:0007669"/>
    <property type="project" value="UniProtKB-SubCell"/>
</dbReference>
<evidence type="ECO:0000256" key="7">
    <source>
        <dbReference type="ARBA" id="ARBA00023242"/>
    </source>
</evidence>
<dbReference type="OrthoDB" id="20086at2759"/>
<feature type="region of interest" description="Disordered" evidence="8">
    <location>
        <begin position="24"/>
        <end position="43"/>
    </location>
</feature>
<sequence>MASTSCDKSDCICGKQNTESVKVESLSNVSDDDLWASSDNEQNDKLNFNNPDDDNQHLQNSNENQDITAIKRRHENRGYYDGLTKGKDSGLQKGFDLGYPVGAQLGGLVGELIAETIWKFDSKQIDQDKRDEILNDLRIDKILSSDYFDSNLDIENPSSHPLIQKWTTFFKK</sequence>
<dbReference type="Pfam" id="PF09811">
    <property type="entry name" value="Yae1_N"/>
    <property type="match status" value="1"/>
</dbReference>
<dbReference type="EMBL" id="SELW01000652">
    <property type="protein sequence ID" value="TID15753.1"/>
    <property type="molecule type" value="Genomic_DNA"/>
</dbReference>
<evidence type="ECO:0000313" key="11">
    <source>
        <dbReference type="Proteomes" id="UP000307173"/>
    </source>
</evidence>
<evidence type="ECO:0000256" key="6">
    <source>
        <dbReference type="ARBA" id="ARBA00022490"/>
    </source>
</evidence>
<evidence type="ECO:0000313" key="10">
    <source>
        <dbReference type="EMBL" id="TID15753.1"/>
    </source>
</evidence>
<dbReference type="InterPro" id="IPR019191">
    <property type="entry name" value="Essential_protein_Yae1_N"/>
</dbReference>
<dbReference type="PANTHER" id="PTHR18829">
    <property type="entry name" value="PROTEIN YAE1 HOMOLOG"/>
    <property type="match status" value="1"/>
</dbReference>
<gene>
    <name evidence="10" type="ORF">CANINC_004282</name>
</gene>
<dbReference type="GO" id="GO:0005737">
    <property type="term" value="C:cytoplasm"/>
    <property type="evidence" value="ECO:0007669"/>
    <property type="project" value="UniProtKB-SubCell"/>
</dbReference>
<keyword evidence="6" id="KW-0963">Cytoplasm</keyword>
<comment type="similarity">
    <text evidence="3">Belongs to the YAE1 family.</text>
</comment>
<evidence type="ECO:0000256" key="1">
    <source>
        <dbReference type="ARBA" id="ARBA00004123"/>
    </source>
</evidence>
<evidence type="ECO:0000256" key="5">
    <source>
        <dbReference type="ARBA" id="ARBA00018400"/>
    </source>
</evidence>
<evidence type="ECO:0000256" key="3">
    <source>
        <dbReference type="ARBA" id="ARBA00007096"/>
    </source>
</evidence>
<name>A0A4T0WWC5_9ASCO</name>
<dbReference type="STRING" id="52247.A0A4T0WWC5"/>
<feature type="domain" description="Essential protein Yae1 N-terminal" evidence="9">
    <location>
        <begin position="78"/>
        <end position="113"/>
    </location>
</feature>